<evidence type="ECO:0000313" key="1">
    <source>
        <dbReference type="EMBL" id="KAG0574115.1"/>
    </source>
</evidence>
<protein>
    <submittedName>
        <fullName evidence="1">Uncharacterized protein</fullName>
    </submittedName>
</protein>
<dbReference type="EMBL" id="CM026426">
    <property type="protein sequence ID" value="KAG0574115.1"/>
    <property type="molecule type" value="Genomic_DNA"/>
</dbReference>
<name>A0A8T0HTQ6_CERPU</name>
<dbReference type="Proteomes" id="UP000822688">
    <property type="component" value="Chromosome V"/>
</dbReference>
<keyword evidence="2" id="KW-1185">Reference proteome</keyword>
<dbReference type="AlphaFoldDB" id="A0A8T0HTQ6"/>
<comment type="caution">
    <text evidence="1">The sequence shown here is derived from an EMBL/GenBank/DDBJ whole genome shotgun (WGS) entry which is preliminary data.</text>
</comment>
<proteinExistence type="predicted"/>
<accession>A0A8T0HTQ6</accession>
<reference evidence="1" key="1">
    <citation type="submission" date="2020-06" db="EMBL/GenBank/DDBJ databases">
        <title>WGS assembly of Ceratodon purpureus strain R40.</title>
        <authorList>
            <person name="Carey S.B."/>
            <person name="Jenkins J."/>
            <person name="Shu S."/>
            <person name="Lovell J.T."/>
            <person name="Sreedasyam A."/>
            <person name="Maumus F."/>
            <person name="Tiley G.P."/>
            <person name="Fernandez-Pozo N."/>
            <person name="Barry K."/>
            <person name="Chen C."/>
            <person name="Wang M."/>
            <person name="Lipzen A."/>
            <person name="Daum C."/>
            <person name="Saski C.A."/>
            <person name="Payton A.C."/>
            <person name="Mcbreen J.C."/>
            <person name="Conrad R.E."/>
            <person name="Kollar L.M."/>
            <person name="Olsson S."/>
            <person name="Huttunen S."/>
            <person name="Landis J.B."/>
            <person name="Wickett N.J."/>
            <person name="Johnson M.G."/>
            <person name="Rensing S.A."/>
            <person name="Grimwood J."/>
            <person name="Schmutz J."/>
            <person name="Mcdaniel S.F."/>
        </authorList>
    </citation>
    <scope>NUCLEOTIDE SEQUENCE</scope>
    <source>
        <strain evidence="1">R40</strain>
    </source>
</reference>
<evidence type="ECO:0000313" key="2">
    <source>
        <dbReference type="Proteomes" id="UP000822688"/>
    </source>
</evidence>
<gene>
    <name evidence="1" type="ORF">KC19_VG235500</name>
</gene>
<sequence length="101" mass="11394">MIVVSPISRWSIWFKWRARSREFQHISDFASVFQCGFNVFCSAGFGSCGVAGFELVALSVGVLMDVHYCVVLWCIVGLRNWVVGWARFGEFRLPQRGIGEG</sequence>
<organism evidence="1 2">
    <name type="scientific">Ceratodon purpureus</name>
    <name type="common">Fire moss</name>
    <name type="synonym">Dicranum purpureum</name>
    <dbReference type="NCBI Taxonomy" id="3225"/>
    <lineage>
        <taxon>Eukaryota</taxon>
        <taxon>Viridiplantae</taxon>
        <taxon>Streptophyta</taxon>
        <taxon>Embryophyta</taxon>
        <taxon>Bryophyta</taxon>
        <taxon>Bryophytina</taxon>
        <taxon>Bryopsida</taxon>
        <taxon>Dicranidae</taxon>
        <taxon>Pseudoditrichales</taxon>
        <taxon>Ditrichaceae</taxon>
        <taxon>Ceratodon</taxon>
    </lineage>
</organism>